<evidence type="ECO:0008006" key="5">
    <source>
        <dbReference type="Google" id="ProtNLM"/>
    </source>
</evidence>
<comment type="caution">
    <text evidence="3">The sequence shown here is derived from an EMBL/GenBank/DDBJ whole genome shotgun (WGS) entry which is preliminary data.</text>
</comment>
<dbReference type="Gene3D" id="2.30.30.110">
    <property type="match status" value="1"/>
</dbReference>
<dbReference type="RefSeq" id="WP_241445002.1">
    <property type="nucleotide sequence ID" value="NZ_BSUJ01000001.1"/>
</dbReference>
<dbReference type="SUPFAM" id="SSF50118">
    <property type="entry name" value="Cell growth inhibitor/plasmid maintenance toxic component"/>
    <property type="match status" value="1"/>
</dbReference>
<evidence type="ECO:0000313" key="3">
    <source>
        <dbReference type="EMBL" id="GMA20103.1"/>
    </source>
</evidence>
<organism evidence="3 4">
    <name type="scientific">Arsenicicoccus piscis</name>
    <dbReference type="NCBI Taxonomy" id="673954"/>
    <lineage>
        <taxon>Bacteria</taxon>
        <taxon>Bacillati</taxon>
        <taxon>Actinomycetota</taxon>
        <taxon>Actinomycetes</taxon>
        <taxon>Micrococcales</taxon>
        <taxon>Intrasporangiaceae</taxon>
        <taxon>Arsenicicoccus</taxon>
    </lineage>
</organism>
<protein>
    <recommendedName>
        <fullName evidence="5">Growth inhibitor PemK</fullName>
    </recommendedName>
</protein>
<evidence type="ECO:0000256" key="1">
    <source>
        <dbReference type="ARBA" id="ARBA00007521"/>
    </source>
</evidence>
<keyword evidence="4" id="KW-1185">Reference proteome</keyword>
<dbReference type="InterPro" id="IPR011067">
    <property type="entry name" value="Plasmid_toxin/cell-grow_inhib"/>
</dbReference>
<keyword evidence="2" id="KW-1277">Toxin-antitoxin system</keyword>
<accession>A0ABQ6HPS7</accession>
<comment type="similarity">
    <text evidence="1">Belongs to the PemK/MazF family.</text>
</comment>
<evidence type="ECO:0000256" key="2">
    <source>
        <dbReference type="ARBA" id="ARBA00022649"/>
    </source>
</evidence>
<gene>
    <name evidence="3" type="ORF">GCM10025862_21240</name>
</gene>
<dbReference type="Pfam" id="PF02452">
    <property type="entry name" value="PemK_toxin"/>
    <property type="match status" value="1"/>
</dbReference>
<dbReference type="Proteomes" id="UP001157109">
    <property type="component" value="Unassembled WGS sequence"/>
</dbReference>
<dbReference type="EMBL" id="BSUJ01000001">
    <property type="protein sequence ID" value="GMA20103.1"/>
    <property type="molecule type" value="Genomic_DNA"/>
</dbReference>
<reference evidence="4" key="1">
    <citation type="journal article" date="2019" name="Int. J. Syst. Evol. Microbiol.">
        <title>The Global Catalogue of Microorganisms (GCM) 10K type strain sequencing project: providing services to taxonomists for standard genome sequencing and annotation.</title>
        <authorList>
            <consortium name="The Broad Institute Genomics Platform"/>
            <consortium name="The Broad Institute Genome Sequencing Center for Infectious Disease"/>
            <person name="Wu L."/>
            <person name="Ma J."/>
        </authorList>
    </citation>
    <scope>NUCLEOTIDE SEQUENCE [LARGE SCALE GENOMIC DNA]</scope>
    <source>
        <strain evidence="4">NBRC 105830</strain>
    </source>
</reference>
<dbReference type="InterPro" id="IPR003477">
    <property type="entry name" value="PemK-like"/>
</dbReference>
<evidence type="ECO:0000313" key="4">
    <source>
        <dbReference type="Proteomes" id="UP001157109"/>
    </source>
</evidence>
<proteinExistence type="inferred from homology"/>
<sequence length="141" mass="15789">MATSIARVPGDFAGELPSLDYAAVADGLPDPGEVVWTWVPYEEDPSQGKDRPVLVIGRVTVYLLAVPLTSKDHDRDKEQEEAEGRYWVDVGSGPWDRKGRPSEARVDRILQLDPSRVRREGGAIGRERFELVVAAVREHRR</sequence>
<name>A0ABQ6HPS7_9MICO</name>